<name>A0AAQ4F0H6_AMBAM</name>
<gene>
    <name evidence="1" type="ORF">V5799_018205</name>
</gene>
<reference evidence="1 2" key="1">
    <citation type="journal article" date="2023" name="Arcadia Sci">
        <title>De novo assembly of a long-read Amblyomma americanum tick genome.</title>
        <authorList>
            <person name="Chou S."/>
            <person name="Poskanzer K.E."/>
            <person name="Rollins M."/>
            <person name="Thuy-Boun P.S."/>
        </authorList>
    </citation>
    <scope>NUCLEOTIDE SEQUENCE [LARGE SCALE GENOMIC DNA]</scope>
    <source>
        <strain evidence="1">F_SG_1</strain>
        <tissue evidence="1">Salivary glands</tissue>
    </source>
</reference>
<comment type="caution">
    <text evidence="1">The sequence shown here is derived from an EMBL/GenBank/DDBJ whole genome shotgun (WGS) entry which is preliminary data.</text>
</comment>
<feature type="non-terminal residue" evidence="1">
    <location>
        <position position="1"/>
    </location>
</feature>
<organism evidence="1 2">
    <name type="scientific">Amblyomma americanum</name>
    <name type="common">Lone star tick</name>
    <dbReference type="NCBI Taxonomy" id="6943"/>
    <lineage>
        <taxon>Eukaryota</taxon>
        <taxon>Metazoa</taxon>
        <taxon>Ecdysozoa</taxon>
        <taxon>Arthropoda</taxon>
        <taxon>Chelicerata</taxon>
        <taxon>Arachnida</taxon>
        <taxon>Acari</taxon>
        <taxon>Parasitiformes</taxon>
        <taxon>Ixodida</taxon>
        <taxon>Ixodoidea</taxon>
        <taxon>Ixodidae</taxon>
        <taxon>Amblyomminae</taxon>
        <taxon>Amblyomma</taxon>
    </lineage>
</organism>
<evidence type="ECO:0000313" key="2">
    <source>
        <dbReference type="Proteomes" id="UP001321473"/>
    </source>
</evidence>
<protein>
    <submittedName>
        <fullName evidence="1">Uncharacterized protein</fullName>
    </submittedName>
</protein>
<evidence type="ECO:0000313" key="1">
    <source>
        <dbReference type="EMBL" id="KAK8780451.1"/>
    </source>
</evidence>
<dbReference type="EMBL" id="JARKHS020008855">
    <property type="protein sequence ID" value="KAK8780451.1"/>
    <property type="molecule type" value="Genomic_DNA"/>
</dbReference>
<dbReference type="Proteomes" id="UP001321473">
    <property type="component" value="Unassembled WGS sequence"/>
</dbReference>
<accession>A0AAQ4F0H6</accession>
<proteinExistence type="predicted"/>
<keyword evidence="2" id="KW-1185">Reference proteome</keyword>
<sequence>KGVHRSNHSQLKYFDRSGDCRLALLLVRGGVCPPAKAIQTHLVKLDCKQVLSRS</sequence>
<dbReference type="AlphaFoldDB" id="A0AAQ4F0H6"/>